<evidence type="ECO:0008006" key="5">
    <source>
        <dbReference type="Google" id="ProtNLM"/>
    </source>
</evidence>
<feature type="region of interest" description="Disordered" evidence="1">
    <location>
        <begin position="454"/>
        <end position="491"/>
    </location>
</feature>
<sequence>MTSVTPTKDAVFGLTYTPTYSPQTLLVIGLAVIFVLLCSATATLCAYCRRRRLARLQAQAKAPNMVDLERQAHGTDNVKNGSRFLTLPTLPALGRSWSRSSASSGLVDIEKALPPPAVAVAPSSHLRDSVLCKVLCQLPWTSSDKAKNASSRAKDIESGIANPVSGSASTENLDFDSSLTYPEWVRPHLKEIREQAKREWTLYTPKAPLVIPEIVIQCPEDEPVPDSPESVYSCDSSTSSVPDTPPPMTPTLASPVSFYFPASPTFSAGEYLQVPPPSFNAPREEEKPVMRNVSNFSGRTFVLAPAPFSKMGKLKERRMAAAARARAQTQAQAQAGARTQANARGGTGAIGQGKQAARPPALQIQKGCGIGPRVSPAFSVGVTEVAGSGTASVGLGLHLRTQLDFQGSLDKALAASDPSGNAEGTGRLSGTFSTADYLDLASILEDSALADVALPSPASGSDDIGGTTTRNSHEDDDDNDDNSTYNDDERPGRLARLVEAFDSSFSLTSIDSGNIMLSDILDGYHYGHFDENFTDEDEDGGQHIASDFVMHDIHAQRAVVVYAVSRSGGGRDDGLTSRRHQSALSSTSSLNSSASLLVVMLSLALLLSLASLSPLALVLSHSRKFRKYLSASSSRLGRKRKTPQCSRVRNHKTLQCSRVRNPPNPTMLSRAKGQNPHNALADSSSSLVWPLACSPASATLVLDSLSGSYSRDTPNHPPPPTNSRRSRTRPAD</sequence>
<feature type="transmembrane region" description="Helical" evidence="2">
    <location>
        <begin position="596"/>
        <end position="619"/>
    </location>
</feature>
<organism evidence="3 4">
    <name type="scientific">Trametes cubensis</name>
    <dbReference type="NCBI Taxonomy" id="1111947"/>
    <lineage>
        <taxon>Eukaryota</taxon>
        <taxon>Fungi</taxon>
        <taxon>Dikarya</taxon>
        <taxon>Basidiomycota</taxon>
        <taxon>Agaricomycotina</taxon>
        <taxon>Agaricomycetes</taxon>
        <taxon>Polyporales</taxon>
        <taxon>Polyporaceae</taxon>
        <taxon>Trametes</taxon>
    </lineage>
</organism>
<gene>
    <name evidence="3" type="ORF">ONZ51_g3326</name>
</gene>
<keyword evidence="4" id="KW-1185">Reference proteome</keyword>
<keyword evidence="2" id="KW-1133">Transmembrane helix</keyword>
<evidence type="ECO:0000313" key="4">
    <source>
        <dbReference type="Proteomes" id="UP001215151"/>
    </source>
</evidence>
<dbReference type="AlphaFoldDB" id="A0AAD7TZ36"/>
<accession>A0AAD7TZ36</accession>
<proteinExistence type="predicted"/>
<dbReference type="EMBL" id="JAPEVG010000057">
    <property type="protein sequence ID" value="KAJ8488851.1"/>
    <property type="molecule type" value="Genomic_DNA"/>
</dbReference>
<evidence type="ECO:0000256" key="2">
    <source>
        <dbReference type="SAM" id="Phobius"/>
    </source>
</evidence>
<reference evidence="3" key="1">
    <citation type="submission" date="2022-11" db="EMBL/GenBank/DDBJ databases">
        <title>Genome Sequence of Cubamyces cubensis.</title>
        <authorList>
            <person name="Buettner E."/>
        </authorList>
    </citation>
    <scope>NUCLEOTIDE SEQUENCE</scope>
    <source>
        <strain evidence="3">MPL-01</strain>
    </source>
</reference>
<evidence type="ECO:0000256" key="1">
    <source>
        <dbReference type="SAM" id="MobiDB-lite"/>
    </source>
</evidence>
<feature type="region of interest" description="Disordered" evidence="1">
    <location>
        <begin position="660"/>
        <end position="680"/>
    </location>
</feature>
<feature type="region of interest" description="Disordered" evidence="1">
    <location>
        <begin position="338"/>
        <end position="358"/>
    </location>
</feature>
<feature type="region of interest" description="Disordered" evidence="1">
    <location>
        <begin position="706"/>
        <end position="732"/>
    </location>
</feature>
<evidence type="ECO:0000313" key="3">
    <source>
        <dbReference type="EMBL" id="KAJ8488851.1"/>
    </source>
</evidence>
<feature type="transmembrane region" description="Helical" evidence="2">
    <location>
        <begin position="25"/>
        <end position="47"/>
    </location>
</feature>
<name>A0AAD7TZ36_9APHY</name>
<keyword evidence="2" id="KW-0472">Membrane</keyword>
<protein>
    <recommendedName>
        <fullName evidence="5">Transmembrane protein</fullName>
    </recommendedName>
</protein>
<comment type="caution">
    <text evidence="3">The sequence shown here is derived from an EMBL/GenBank/DDBJ whole genome shotgun (WGS) entry which is preliminary data.</text>
</comment>
<dbReference type="Proteomes" id="UP001215151">
    <property type="component" value="Unassembled WGS sequence"/>
</dbReference>
<keyword evidence="2" id="KW-0812">Transmembrane</keyword>